<proteinExistence type="predicted"/>
<protein>
    <submittedName>
        <fullName evidence="1">Uncharacterized protein</fullName>
    </submittedName>
</protein>
<evidence type="ECO:0000313" key="2">
    <source>
        <dbReference type="Proteomes" id="UP000320390"/>
    </source>
</evidence>
<reference evidence="1 2" key="1">
    <citation type="submission" date="2019-02" db="EMBL/GenBank/DDBJ databases">
        <title>Deep-cultivation of Planctomycetes and their phenomic and genomic characterization uncovers novel biology.</title>
        <authorList>
            <person name="Wiegand S."/>
            <person name="Jogler M."/>
            <person name="Boedeker C."/>
            <person name="Pinto D."/>
            <person name="Vollmers J."/>
            <person name="Rivas-Marin E."/>
            <person name="Kohn T."/>
            <person name="Peeters S.H."/>
            <person name="Heuer A."/>
            <person name="Rast P."/>
            <person name="Oberbeckmann S."/>
            <person name="Bunk B."/>
            <person name="Jeske O."/>
            <person name="Meyerdierks A."/>
            <person name="Storesund J.E."/>
            <person name="Kallscheuer N."/>
            <person name="Luecker S."/>
            <person name="Lage O.M."/>
            <person name="Pohl T."/>
            <person name="Merkel B.J."/>
            <person name="Hornburger P."/>
            <person name="Mueller R.-W."/>
            <person name="Bruemmer F."/>
            <person name="Labrenz M."/>
            <person name="Spormann A.M."/>
            <person name="Op den Camp H."/>
            <person name="Overmann J."/>
            <person name="Amann R."/>
            <person name="Jetten M.S.M."/>
            <person name="Mascher T."/>
            <person name="Medema M.H."/>
            <person name="Devos D.P."/>
            <person name="Kaster A.-K."/>
            <person name="Ovreas L."/>
            <person name="Rohde M."/>
            <person name="Galperin M.Y."/>
            <person name="Jogler C."/>
        </authorList>
    </citation>
    <scope>NUCLEOTIDE SEQUENCE [LARGE SCALE GENOMIC DNA]</scope>
    <source>
        <strain evidence="1 2">Poly30</strain>
    </source>
</reference>
<accession>A0A518ELT3</accession>
<dbReference type="RefSeq" id="WP_419190877.1">
    <property type="nucleotide sequence ID" value="NZ_CP036434.1"/>
</dbReference>
<organism evidence="1 2">
    <name type="scientific">Saltatorellus ferox</name>
    <dbReference type="NCBI Taxonomy" id="2528018"/>
    <lineage>
        <taxon>Bacteria</taxon>
        <taxon>Pseudomonadati</taxon>
        <taxon>Planctomycetota</taxon>
        <taxon>Planctomycetia</taxon>
        <taxon>Planctomycetia incertae sedis</taxon>
        <taxon>Saltatorellus</taxon>
    </lineage>
</organism>
<dbReference type="EMBL" id="CP036434">
    <property type="protein sequence ID" value="QDV05043.1"/>
    <property type="molecule type" value="Genomic_DNA"/>
</dbReference>
<name>A0A518ELT3_9BACT</name>
<evidence type="ECO:0000313" key="1">
    <source>
        <dbReference type="EMBL" id="QDV05043.1"/>
    </source>
</evidence>
<sequence length="45" mass="5201">MPEAPRLHPDRCDFGPRFYRRSENSLELTLTLALETDDGAVEFAY</sequence>
<gene>
    <name evidence="1" type="ORF">Poly30_05380</name>
</gene>
<dbReference type="Proteomes" id="UP000320390">
    <property type="component" value="Chromosome"/>
</dbReference>
<dbReference type="AlphaFoldDB" id="A0A518ELT3"/>
<keyword evidence="2" id="KW-1185">Reference proteome</keyword>